<feature type="transmembrane region" description="Helical" evidence="1">
    <location>
        <begin position="80"/>
        <end position="102"/>
    </location>
</feature>
<evidence type="ECO:0000256" key="1">
    <source>
        <dbReference type="SAM" id="Phobius"/>
    </source>
</evidence>
<name>A0AA37BPX1_9ARCH</name>
<keyword evidence="1" id="KW-0472">Membrane</keyword>
<feature type="transmembrane region" description="Helical" evidence="1">
    <location>
        <begin position="45"/>
        <end position="68"/>
    </location>
</feature>
<keyword evidence="1" id="KW-0812">Transmembrane</keyword>
<dbReference type="AlphaFoldDB" id="A0AA37BPX1"/>
<evidence type="ECO:0000313" key="2">
    <source>
        <dbReference type="EMBL" id="GGM67205.1"/>
    </source>
</evidence>
<organism evidence="2 3">
    <name type="scientific">Thermogymnomonas acidicola</name>
    <dbReference type="NCBI Taxonomy" id="399579"/>
    <lineage>
        <taxon>Archaea</taxon>
        <taxon>Methanobacteriati</taxon>
        <taxon>Thermoplasmatota</taxon>
        <taxon>Thermoplasmata</taxon>
        <taxon>Thermoplasmatales</taxon>
        <taxon>Thermogymnomonas</taxon>
    </lineage>
</organism>
<reference evidence="2" key="1">
    <citation type="journal article" date="2014" name="Int. J. Syst. Evol. Microbiol.">
        <title>Complete genome sequence of Corynebacterium casei LMG S-19264T (=DSM 44701T), isolated from a smear-ripened cheese.</title>
        <authorList>
            <consortium name="US DOE Joint Genome Institute (JGI-PGF)"/>
            <person name="Walter F."/>
            <person name="Albersmeier A."/>
            <person name="Kalinowski J."/>
            <person name="Ruckert C."/>
        </authorList>
    </citation>
    <scope>NUCLEOTIDE SEQUENCE</scope>
    <source>
        <strain evidence="2">JCM 13583</strain>
    </source>
</reference>
<dbReference type="EMBL" id="BMNY01000001">
    <property type="protein sequence ID" value="GGM67205.1"/>
    <property type="molecule type" value="Genomic_DNA"/>
</dbReference>
<dbReference type="RefSeq" id="WP_188679494.1">
    <property type="nucleotide sequence ID" value="NZ_BMNY01000001.1"/>
</dbReference>
<feature type="transmembrane region" description="Helical" evidence="1">
    <location>
        <begin position="12"/>
        <end position="33"/>
    </location>
</feature>
<proteinExistence type="predicted"/>
<gene>
    <name evidence="2" type="ORF">GCM10007108_01600</name>
</gene>
<protein>
    <submittedName>
        <fullName evidence="2">Uncharacterized protein</fullName>
    </submittedName>
</protein>
<keyword evidence="1" id="KW-1133">Transmembrane helix</keyword>
<evidence type="ECO:0000313" key="3">
    <source>
        <dbReference type="Proteomes" id="UP000632195"/>
    </source>
</evidence>
<dbReference type="Proteomes" id="UP000632195">
    <property type="component" value="Unassembled WGS sequence"/>
</dbReference>
<reference evidence="2" key="2">
    <citation type="submission" date="2022-09" db="EMBL/GenBank/DDBJ databases">
        <authorList>
            <person name="Sun Q."/>
            <person name="Ohkuma M."/>
        </authorList>
    </citation>
    <scope>NUCLEOTIDE SEQUENCE</scope>
    <source>
        <strain evidence="2">JCM 13583</strain>
    </source>
</reference>
<sequence>MSVVNPWDPWNWDIFLLVILALLALSLIILGILTTYFGSGKSRTVGVVLLVVGIVVGVLDIYTAHPYFGVSWVQEVLIGTVYYVVAAIIGAVIGLLIFLGAIMKT</sequence>
<comment type="caution">
    <text evidence="2">The sequence shown here is derived from an EMBL/GenBank/DDBJ whole genome shotgun (WGS) entry which is preliminary data.</text>
</comment>
<keyword evidence="3" id="KW-1185">Reference proteome</keyword>
<accession>A0AA37BPX1</accession>